<keyword evidence="3" id="KW-0732">Signal</keyword>
<evidence type="ECO:0000256" key="2">
    <source>
        <dbReference type="ARBA" id="ARBA00007639"/>
    </source>
</evidence>
<dbReference type="STRING" id="1499967.U27_06254"/>
<feature type="chain" id="PRO_5001755510" evidence="3">
    <location>
        <begin position="24"/>
        <end position="324"/>
    </location>
</feature>
<gene>
    <name evidence="5" type="ORF">U27_06254</name>
</gene>
<comment type="similarity">
    <text evidence="2">Belongs to the bacterial solute-binding protein 2 family.</text>
</comment>
<dbReference type="GO" id="GO:0030288">
    <property type="term" value="C:outer membrane-bounded periplasmic space"/>
    <property type="evidence" value="ECO:0007669"/>
    <property type="project" value="TreeGrafter"/>
</dbReference>
<dbReference type="SUPFAM" id="SSF53822">
    <property type="entry name" value="Periplasmic binding protein-like I"/>
    <property type="match status" value="1"/>
</dbReference>
<dbReference type="InterPro" id="IPR025997">
    <property type="entry name" value="SBP_2_dom"/>
</dbReference>
<dbReference type="Gene3D" id="3.40.50.2300">
    <property type="match status" value="2"/>
</dbReference>
<evidence type="ECO:0000256" key="3">
    <source>
        <dbReference type="SAM" id="SignalP"/>
    </source>
</evidence>
<dbReference type="PANTHER" id="PTHR30036">
    <property type="entry name" value="D-XYLOSE-BINDING PERIPLASMIC PROTEIN"/>
    <property type="match status" value="1"/>
</dbReference>
<dbReference type="PANTHER" id="PTHR30036:SF7">
    <property type="entry name" value="ABC TRANSPORTER PERIPLASMIC-BINDING PROTEIN YPHF"/>
    <property type="match status" value="1"/>
</dbReference>
<dbReference type="Pfam" id="PF13407">
    <property type="entry name" value="Peripla_BP_4"/>
    <property type="match status" value="1"/>
</dbReference>
<name>A0A081C3X2_VECG1</name>
<dbReference type="InterPro" id="IPR050555">
    <property type="entry name" value="Bact_Solute-Bind_Prot2"/>
</dbReference>
<evidence type="ECO:0000313" key="5">
    <source>
        <dbReference type="EMBL" id="GAK59277.1"/>
    </source>
</evidence>
<dbReference type="eggNOG" id="COG1879">
    <property type="taxonomic scope" value="Bacteria"/>
</dbReference>
<comment type="subcellular location">
    <subcellularLocation>
        <location evidence="1">Cell envelope</location>
    </subcellularLocation>
</comment>
<evidence type="ECO:0000313" key="6">
    <source>
        <dbReference type="Proteomes" id="UP000030661"/>
    </source>
</evidence>
<organism evidence="5 6">
    <name type="scientific">Vecturithrix granuli</name>
    <dbReference type="NCBI Taxonomy" id="1499967"/>
    <lineage>
        <taxon>Bacteria</taxon>
        <taxon>Candidatus Moduliflexota</taxon>
        <taxon>Candidatus Vecturitrichia</taxon>
        <taxon>Candidatus Vecturitrichales</taxon>
        <taxon>Candidatus Vecturitrichaceae</taxon>
        <taxon>Candidatus Vecturithrix</taxon>
    </lineage>
</organism>
<feature type="signal peptide" evidence="3">
    <location>
        <begin position="1"/>
        <end position="23"/>
    </location>
</feature>
<feature type="domain" description="Periplasmic binding protein" evidence="4">
    <location>
        <begin position="28"/>
        <end position="283"/>
    </location>
</feature>
<evidence type="ECO:0000259" key="4">
    <source>
        <dbReference type="Pfam" id="PF13407"/>
    </source>
</evidence>
<keyword evidence="6" id="KW-1185">Reference proteome</keyword>
<dbReference type="EMBL" id="DF820469">
    <property type="protein sequence ID" value="GAK59277.1"/>
    <property type="molecule type" value="Genomic_DNA"/>
</dbReference>
<evidence type="ECO:0000256" key="1">
    <source>
        <dbReference type="ARBA" id="ARBA00004196"/>
    </source>
</evidence>
<dbReference type="InterPro" id="IPR028082">
    <property type="entry name" value="Peripla_BP_I"/>
</dbReference>
<protein>
    <submittedName>
        <fullName evidence="5">Sugar ABC transporter, sugar-binding protein</fullName>
    </submittedName>
</protein>
<dbReference type="Proteomes" id="UP000030661">
    <property type="component" value="Unassembled WGS sequence"/>
</dbReference>
<dbReference type="CDD" id="cd06302">
    <property type="entry name" value="PBP1_LsrB_Quorum_Sensing-like"/>
    <property type="match status" value="1"/>
</dbReference>
<dbReference type="HOGENOM" id="CLU_037628_3_0_0"/>
<accession>A0A081C3X2</accession>
<dbReference type="GO" id="GO:0030246">
    <property type="term" value="F:carbohydrate binding"/>
    <property type="evidence" value="ECO:0007669"/>
    <property type="project" value="TreeGrafter"/>
</dbReference>
<dbReference type="AlphaFoldDB" id="A0A081C3X2"/>
<proteinExistence type="inferred from homology"/>
<sequence length="324" mass="35508">MKKLMVFSLVLALVLCGISTVFAEEWKIAFIPKLIGIPYFNAMEKGGLQAEKELGIKFIYTGPTTADSAKQIEMIDNLITQGVDAITVAPNDPVAIAPILKKAREKGIVVLTSDTDGALDVRQAFVNQAKEEDIANTVIDELAKQMNEEGQLAVVSCGPTAWNLNTWILHQNARLSQYPKMELLTVRYAGEDVQNGIRVALDVMSAFPELKGLIGECSTSAPAVAEAIKQAGKIGQVKGIGISVPSMMRPYVKEEVIESFVLWDPVKLGYLTVWAAKELLEGRDFAEWTEVPNVGKVEYVADKKMLVLGPPTVFTKENVDNYDF</sequence>
<reference evidence="5 6" key="1">
    <citation type="journal article" date="2015" name="PeerJ">
        <title>First genomic representation of candidate bacterial phylum KSB3 points to enhanced environmental sensing as a trigger of wastewater bulking.</title>
        <authorList>
            <person name="Sekiguchi Y."/>
            <person name="Ohashi A."/>
            <person name="Parks D.H."/>
            <person name="Yamauchi T."/>
            <person name="Tyson G.W."/>
            <person name="Hugenholtz P."/>
        </authorList>
    </citation>
    <scope>NUCLEOTIDE SEQUENCE [LARGE SCALE GENOMIC DNA]</scope>
</reference>